<dbReference type="InterPro" id="IPR013785">
    <property type="entry name" value="Aldolase_TIM"/>
</dbReference>
<keyword evidence="2" id="KW-0808">Transferase</keyword>
<dbReference type="Gene3D" id="3.20.20.70">
    <property type="entry name" value="Aldolase class I"/>
    <property type="match status" value="1"/>
</dbReference>
<dbReference type="Pfam" id="PF02581">
    <property type="entry name" value="TMP-TENI"/>
    <property type="match status" value="1"/>
</dbReference>
<dbReference type="GO" id="GO:0004789">
    <property type="term" value="F:thiamine-phosphate diphosphorylase activity"/>
    <property type="evidence" value="ECO:0007669"/>
    <property type="project" value="UniProtKB-EC"/>
</dbReference>
<dbReference type="SUPFAM" id="SSF51391">
    <property type="entry name" value="Thiamin phosphate synthase"/>
    <property type="match status" value="1"/>
</dbReference>
<dbReference type="CDD" id="cd00564">
    <property type="entry name" value="TMP_TenI"/>
    <property type="match status" value="1"/>
</dbReference>
<protein>
    <submittedName>
        <fullName evidence="2">Thiamin-phosphate pyrophosphorylase</fullName>
        <ecNumber evidence="2">2.5.1.3</ecNumber>
    </submittedName>
</protein>
<accession>A0A3B0T9Y9</accession>
<organism evidence="2">
    <name type="scientific">hydrothermal vent metagenome</name>
    <dbReference type="NCBI Taxonomy" id="652676"/>
    <lineage>
        <taxon>unclassified sequences</taxon>
        <taxon>metagenomes</taxon>
        <taxon>ecological metagenomes</taxon>
    </lineage>
</organism>
<name>A0A3B0T9Y9_9ZZZZ</name>
<gene>
    <name evidence="2" type="ORF">MNBD_ALPHA09-87</name>
</gene>
<dbReference type="GO" id="GO:0009228">
    <property type="term" value="P:thiamine biosynthetic process"/>
    <property type="evidence" value="ECO:0007669"/>
    <property type="project" value="UniProtKB-KW"/>
</dbReference>
<dbReference type="InterPro" id="IPR022998">
    <property type="entry name" value="ThiamineP_synth_TenI"/>
</dbReference>
<dbReference type="EMBL" id="UOEM01000083">
    <property type="protein sequence ID" value="VAW15255.1"/>
    <property type="molecule type" value="Genomic_DNA"/>
</dbReference>
<dbReference type="AlphaFoldDB" id="A0A3B0T9Y9"/>
<dbReference type="InterPro" id="IPR036206">
    <property type="entry name" value="ThiamineP_synth_sf"/>
</dbReference>
<proteinExistence type="predicted"/>
<dbReference type="EC" id="2.5.1.3" evidence="2"/>
<sequence>MSKAMPDGPTPGVCLLTPADLGRDLLAGEVAAALGHGAAEVIIVTRATQKSAPGGRLRDLRALARRLGKVFLVENDIGRAVELEAEGMLVADLEGLAGARKTLGGGAMVGVRCGLSRHGAMEAGEAGADFIALEAVGEAVDGSVKLAEHIAWWSQLFEIPGVALGAANPGDAEVFLDAGADFVGLGDPLWSTGDMVKILDMLVVPKILETGAGTK</sequence>
<feature type="domain" description="Thiamine phosphate synthase/TenI" evidence="1">
    <location>
        <begin position="15"/>
        <end position="183"/>
    </location>
</feature>
<evidence type="ECO:0000259" key="1">
    <source>
        <dbReference type="Pfam" id="PF02581"/>
    </source>
</evidence>
<evidence type="ECO:0000313" key="2">
    <source>
        <dbReference type="EMBL" id="VAW15255.1"/>
    </source>
</evidence>
<reference evidence="2" key="1">
    <citation type="submission" date="2018-06" db="EMBL/GenBank/DDBJ databases">
        <authorList>
            <person name="Zhirakovskaya E."/>
        </authorList>
    </citation>
    <scope>NUCLEOTIDE SEQUENCE</scope>
</reference>